<organism evidence="2 3">
    <name type="scientific">Candidatus Coprosoma intestinipullorum</name>
    <dbReference type="NCBI Taxonomy" id="2840752"/>
    <lineage>
        <taxon>Bacteria</taxon>
        <taxon>Bacillati</taxon>
        <taxon>Bacillota</taxon>
        <taxon>Bacillota incertae sedis</taxon>
        <taxon>Candidatus Coprosoma</taxon>
    </lineage>
</organism>
<gene>
    <name evidence="2" type="ORF">IAB27_05130</name>
</gene>
<feature type="transmembrane region" description="Helical" evidence="1">
    <location>
        <begin position="213"/>
        <end position="235"/>
    </location>
</feature>
<comment type="caution">
    <text evidence="2">The sequence shown here is derived from an EMBL/GenBank/DDBJ whole genome shotgun (WGS) entry which is preliminary data.</text>
</comment>
<sequence length="289" mass="31602">MKVIRFLLGALLVVCLTLAVFVFNISSFSKTENMEKTIENTDLLTEVNKIRNSGKVGNQSSLSSVIDDVYATAEEYGISDKLVDTVIDSKAMKEALGKAAGNVTDYVVNGVETPILTTDDLYKVAEDNIDDWIKESGIEVTDNQKDKILEGSKEFIPIVVDNLPTSSELAADYESEVDAVQTVFSNQVKVILVVVSIILTILLIILGRKNMRWLANLGTSLLVGGLITLGLAFVLPDLITMIPSSSDISFITGSITDYMFRPILISGGVMILLCILLFVFYNVCRKKKA</sequence>
<evidence type="ECO:0000313" key="2">
    <source>
        <dbReference type="EMBL" id="HIQ90986.1"/>
    </source>
</evidence>
<evidence type="ECO:0000256" key="1">
    <source>
        <dbReference type="SAM" id="Phobius"/>
    </source>
</evidence>
<dbReference type="Proteomes" id="UP000886786">
    <property type="component" value="Unassembled WGS sequence"/>
</dbReference>
<name>A0A9D0ZR51_9FIRM</name>
<protein>
    <submittedName>
        <fullName evidence="2">Uncharacterized protein</fullName>
    </submittedName>
</protein>
<keyword evidence="1" id="KW-1133">Transmembrane helix</keyword>
<feature type="transmembrane region" description="Helical" evidence="1">
    <location>
        <begin position="188"/>
        <end position="206"/>
    </location>
</feature>
<dbReference type="AlphaFoldDB" id="A0A9D0ZR51"/>
<accession>A0A9D0ZR51</accession>
<dbReference type="EMBL" id="DVFV01000095">
    <property type="protein sequence ID" value="HIQ90986.1"/>
    <property type="molecule type" value="Genomic_DNA"/>
</dbReference>
<keyword evidence="1" id="KW-0472">Membrane</keyword>
<reference evidence="2" key="2">
    <citation type="journal article" date="2021" name="PeerJ">
        <title>Extensive microbial diversity within the chicken gut microbiome revealed by metagenomics and culture.</title>
        <authorList>
            <person name="Gilroy R."/>
            <person name="Ravi A."/>
            <person name="Getino M."/>
            <person name="Pursley I."/>
            <person name="Horton D.L."/>
            <person name="Alikhan N.F."/>
            <person name="Baker D."/>
            <person name="Gharbi K."/>
            <person name="Hall N."/>
            <person name="Watson M."/>
            <person name="Adriaenssens E.M."/>
            <person name="Foster-Nyarko E."/>
            <person name="Jarju S."/>
            <person name="Secka A."/>
            <person name="Antonio M."/>
            <person name="Oren A."/>
            <person name="Chaudhuri R.R."/>
            <person name="La Ragione R."/>
            <person name="Hildebrand F."/>
            <person name="Pallen M.J."/>
        </authorList>
    </citation>
    <scope>NUCLEOTIDE SEQUENCE</scope>
    <source>
        <strain evidence="2">CHK147-3167</strain>
    </source>
</reference>
<evidence type="ECO:0000313" key="3">
    <source>
        <dbReference type="Proteomes" id="UP000886786"/>
    </source>
</evidence>
<proteinExistence type="predicted"/>
<feature type="transmembrane region" description="Helical" evidence="1">
    <location>
        <begin position="263"/>
        <end position="284"/>
    </location>
</feature>
<reference evidence="2" key="1">
    <citation type="submission" date="2020-10" db="EMBL/GenBank/DDBJ databases">
        <authorList>
            <person name="Gilroy R."/>
        </authorList>
    </citation>
    <scope>NUCLEOTIDE SEQUENCE</scope>
    <source>
        <strain evidence="2">CHK147-3167</strain>
    </source>
</reference>
<keyword evidence="1" id="KW-0812">Transmembrane</keyword>